<keyword evidence="1" id="KW-1133">Transmembrane helix</keyword>
<proteinExistence type="predicted"/>
<dbReference type="RefSeq" id="WP_192732353.1">
    <property type="nucleotide sequence ID" value="NZ_BAAAVL010000011.1"/>
</dbReference>
<evidence type="ECO:0000313" key="3">
    <source>
        <dbReference type="Proteomes" id="UP000620262"/>
    </source>
</evidence>
<feature type="transmembrane region" description="Helical" evidence="1">
    <location>
        <begin position="68"/>
        <end position="89"/>
    </location>
</feature>
<feature type="transmembrane region" description="Helical" evidence="1">
    <location>
        <begin position="39"/>
        <end position="62"/>
    </location>
</feature>
<keyword evidence="1" id="KW-0812">Transmembrane</keyword>
<evidence type="ECO:0000256" key="1">
    <source>
        <dbReference type="SAM" id="Phobius"/>
    </source>
</evidence>
<gene>
    <name evidence="2" type="ORF">H4W29_006061</name>
</gene>
<keyword evidence="1" id="KW-0472">Membrane</keyword>
<organism evidence="2 3">
    <name type="scientific">Rhizobium viscosum</name>
    <name type="common">Arthrobacter viscosus</name>
    <dbReference type="NCBI Taxonomy" id="1673"/>
    <lineage>
        <taxon>Bacteria</taxon>
        <taxon>Pseudomonadati</taxon>
        <taxon>Pseudomonadota</taxon>
        <taxon>Alphaproteobacteria</taxon>
        <taxon>Hyphomicrobiales</taxon>
        <taxon>Rhizobiaceae</taxon>
        <taxon>Rhizobium/Agrobacterium group</taxon>
        <taxon>Rhizobium</taxon>
    </lineage>
</organism>
<evidence type="ECO:0000313" key="2">
    <source>
        <dbReference type="EMBL" id="MBE1508816.1"/>
    </source>
</evidence>
<name>A0ABR9J003_RHIVS</name>
<dbReference type="EMBL" id="JADBEC010000002">
    <property type="protein sequence ID" value="MBE1508816.1"/>
    <property type="molecule type" value="Genomic_DNA"/>
</dbReference>
<accession>A0ABR9J003</accession>
<sequence>MNLPTFAIAVFSLLILPGPTNAVLALASTALTIWRSLSLITAVVLAYLAIIVPVSNGAAPLLNGHPGIASIVKLISAIWVLYLALKLWVPAPADRQNRLGVGQLFITTLLNPKAIIIGLTLAPAVQAGIPAAMATFVGCVTATSAIWLGLGSLLVGRHAEMPVLARHCGCAVLVAFSLTLAISALWT</sequence>
<feature type="transmembrane region" description="Helical" evidence="1">
    <location>
        <begin position="6"/>
        <end position="27"/>
    </location>
</feature>
<comment type="caution">
    <text evidence="2">The sequence shown here is derived from an EMBL/GenBank/DDBJ whole genome shotgun (WGS) entry which is preliminary data.</text>
</comment>
<keyword evidence="3" id="KW-1185">Reference proteome</keyword>
<feature type="transmembrane region" description="Helical" evidence="1">
    <location>
        <begin position="168"/>
        <end position="186"/>
    </location>
</feature>
<protein>
    <submittedName>
        <fullName evidence="2">Threonine/homoserine/homoserine lactone efflux protein</fullName>
    </submittedName>
</protein>
<reference evidence="2 3" key="1">
    <citation type="submission" date="2020-10" db="EMBL/GenBank/DDBJ databases">
        <title>Sequencing the genomes of 1000 actinobacteria strains.</title>
        <authorList>
            <person name="Klenk H.-P."/>
        </authorList>
    </citation>
    <scope>NUCLEOTIDE SEQUENCE [LARGE SCALE GENOMIC DNA]</scope>
    <source>
        <strain evidence="2 3">DSM 7307</strain>
    </source>
</reference>
<dbReference type="Proteomes" id="UP000620262">
    <property type="component" value="Unassembled WGS sequence"/>
</dbReference>
<feature type="transmembrane region" description="Helical" evidence="1">
    <location>
        <begin position="131"/>
        <end position="156"/>
    </location>
</feature>
<feature type="transmembrane region" description="Helical" evidence="1">
    <location>
        <begin position="101"/>
        <end position="125"/>
    </location>
</feature>